<dbReference type="SMART" id="SM00717">
    <property type="entry name" value="SANT"/>
    <property type="match status" value="2"/>
</dbReference>
<gene>
    <name evidence="6" type="ORF">P3X46_026190</name>
</gene>
<evidence type="ECO:0000256" key="3">
    <source>
        <dbReference type="ARBA" id="ARBA00023242"/>
    </source>
</evidence>
<dbReference type="Proteomes" id="UP001174677">
    <property type="component" value="Chromosome 15"/>
</dbReference>
<feature type="domain" description="Myb-like" evidence="4">
    <location>
        <begin position="4"/>
        <end position="56"/>
    </location>
</feature>
<organism evidence="6 7">
    <name type="scientific">Hevea brasiliensis</name>
    <name type="common">Para rubber tree</name>
    <name type="synonym">Siphonia brasiliensis</name>
    <dbReference type="NCBI Taxonomy" id="3981"/>
    <lineage>
        <taxon>Eukaryota</taxon>
        <taxon>Viridiplantae</taxon>
        <taxon>Streptophyta</taxon>
        <taxon>Embryophyta</taxon>
        <taxon>Tracheophyta</taxon>
        <taxon>Spermatophyta</taxon>
        <taxon>Magnoliopsida</taxon>
        <taxon>eudicotyledons</taxon>
        <taxon>Gunneridae</taxon>
        <taxon>Pentapetalae</taxon>
        <taxon>rosids</taxon>
        <taxon>fabids</taxon>
        <taxon>Malpighiales</taxon>
        <taxon>Euphorbiaceae</taxon>
        <taxon>Crotonoideae</taxon>
        <taxon>Micrandreae</taxon>
        <taxon>Hevea</taxon>
    </lineage>
</organism>
<reference evidence="6 7" key="1">
    <citation type="journal article" date="2023" name="Plant Biotechnol. J.">
        <title>Chromosome-level wild Hevea brasiliensis genome provides new tools for genomic-assisted breeding and valuable loci to elevate rubber yield.</title>
        <authorList>
            <person name="Cheng H."/>
            <person name="Song X."/>
            <person name="Hu Y."/>
            <person name="Wu T."/>
            <person name="Yang Q."/>
            <person name="An Z."/>
            <person name="Feng S."/>
            <person name="Deng Z."/>
            <person name="Wu W."/>
            <person name="Zeng X."/>
            <person name="Tu M."/>
            <person name="Wang X."/>
            <person name="Huang H."/>
        </authorList>
    </citation>
    <scope>NUCLEOTIDE SEQUENCE [LARGE SCALE GENOMIC DNA]</scope>
    <source>
        <strain evidence="6">MT/VB/25A 57/8</strain>
    </source>
</reference>
<proteinExistence type="predicted"/>
<comment type="caution">
    <text evidence="6">The sequence shown here is derived from an EMBL/GenBank/DDBJ whole genome shotgun (WGS) entry which is preliminary data.</text>
</comment>
<keyword evidence="3" id="KW-0539">Nucleus</keyword>
<dbReference type="SUPFAM" id="SSF46689">
    <property type="entry name" value="Homeodomain-like"/>
    <property type="match status" value="1"/>
</dbReference>
<feature type="domain" description="HTH myb-type" evidence="5">
    <location>
        <begin position="8"/>
        <end position="56"/>
    </location>
</feature>
<feature type="domain" description="HTH myb-type" evidence="5">
    <location>
        <begin position="57"/>
        <end position="111"/>
    </location>
</feature>
<dbReference type="PROSITE" id="PS51294">
    <property type="entry name" value="HTH_MYB"/>
    <property type="match status" value="2"/>
</dbReference>
<evidence type="ECO:0000259" key="5">
    <source>
        <dbReference type="PROSITE" id="PS51294"/>
    </source>
</evidence>
<dbReference type="InterPro" id="IPR009057">
    <property type="entry name" value="Homeodomain-like_sf"/>
</dbReference>
<dbReference type="CDD" id="cd00167">
    <property type="entry name" value="SANT"/>
    <property type="match status" value="2"/>
</dbReference>
<dbReference type="InterPro" id="IPR017930">
    <property type="entry name" value="Myb_dom"/>
</dbReference>
<accession>A0ABQ9KWY7</accession>
<dbReference type="EMBL" id="JARPOI010000015">
    <property type="protein sequence ID" value="KAJ9152644.1"/>
    <property type="molecule type" value="Genomic_DNA"/>
</dbReference>
<dbReference type="PANTHER" id="PTHR47999">
    <property type="entry name" value="TRANSCRIPTION FACTOR MYB8-RELATED-RELATED"/>
    <property type="match status" value="1"/>
</dbReference>
<name>A0ABQ9KWY7_HEVBR</name>
<evidence type="ECO:0000256" key="2">
    <source>
        <dbReference type="ARBA" id="ARBA00023125"/>
    </source>
</evidence>
<protein>
    <submittedName>
        <fullName evidence="6">Uncharacterized protein</fullName>
    </submittedName>
</protein>
<dbReference type="Pfam" id="PF00249">
    <property type="entry name" value="Myb_DNA-binding"/>
    <property type="match status" value="2"/>
</dbReference>
<dbReference type="InterPro" id="IPR015495">
    <property type="entry name" value="Myb_TF_plants"/>
</dbReference>
<evidence type="ECO:0000256" key="1">
    <source>
        <dbReference type="ARBA" id="ARBA00004123"/>
    </source>
</evidence>
<evidence type="ECO:0000313" key="6">
    <source>
        <dbReference type="EMBL" id="KAJ9152644.1"/>
    </source>
</evidence>
<feature type="domain" description="Myb-like" evidence="4">
    <location>
        <begin position="57"/>
        <end position="107"/>
    </location>
</feature>
<sequence>MESENQYKKGLWTEEEDKILIDYIKVHGKGRWNHISKKTGLRRCGKSCRLRWMNYLNPNVKRGNFTEEEEDLIIRLHNLLGNRWSLIAKRVPGRTDNQVKNYWNTHLTKKLAAKDQNGKLNIKQQSSGVAISGSTVSKAATNSGYSEGTTTDQITVNTGIQKATQVSNTHELTFKDTYTSSFWFYDDPLELTRIRDEFLDGYSFDLG</sequence>
<dbReference type="PANTHER" id="PTHR47999:SF59">
    <property type="entry name" value="TRANSCRIPTION FACTOR WER-LIKE"/>
    <property type="match status" value="1"/>
</dbReference>
<evidence type="ECO:0000259" key="4">
    <source>
        <dbReference type="PROSITE" id="PS50090"/>
    </source>
</evidence>
<comment type="subcellular location">
    <subcellularLocation>
        <location evidence="1">Nucleus</location>
    </subcellularLocation>
</comment>
<evidence type="ECO:0000313" key="7">
    <source>
        <dbReference type="Proteomes" id="UP001174677"/>
    </source>
</evidence>
<dbReference type="InterPro" id="IPR001005">
    <property type="entry name" value="SANT/Myb"/>
</dbReference>
<dbReference type="PROSITE" id="PS50090">
    <property type="entry name" value="MYB_LIKE"/>
    <property type="match status" value="2"/>
</dbReference>
<keyword evidence="7" id="KW-1185">Reference proteome</keyword>
<keyword evidence="2" id="KW-0238">DNA-binding</keyword>
<dbReference type="Gene3D" id="1.10.10.60">
    <property type="entry name" value="Homeodomain-like"/>
    <property type="match status" value="2"/>
</dbReference>